<name>A0A554VP61_9FLAO</name>
<feature type="domain" description="Tetrapyrrole methylase" evidence="8">
    <location>
        <begin position="6"/>
        <end position="215"/>
    </location>
</feature>
<evidence type="ECO:0000256" key="5">
    <source>
        <dbReference type="ARBA" id="ARBA00022679"/>
    </source>
</evidence>
<sequence length="232" mass="26518">MILNSIYGIALGPGDPELLTLKALRILKEVDLIFYPGSITEGIKKSFVFPILQYHKLENKELRGFFLKMSNDRKQASEIYDSTAKEIQEAYHSGKKIAIVCEGDISLYASFSYILAELQNLQLPVSLVPGINSFSLGAAQHKIPLSLLNDKIVVIPRVKHITEITTYFLEFDTVILMKIRSGWSNFQSELAKKDWKCYYCERLGTKQEYITTDLTTLTHREIPYFSLLIIKK</sequence>
<comment type="similarity">
    <text evidence="2 7">Belongs to the precorrin methyltransferase family.</text>
</comment>
<dbReference type="Proteomes" id="UP000318833">
    <property type="component" value="Unassembled WGS sequence"/>
</dbReference>
<dbReference type="GO" id="GO:0009236">
    <property type="term" value="P:cobalamin biosynthetic process"/>
    <property type="evidence" value="ECO:0007669"/>
    <property type="project" value="UniProtKB-UniRule"/>
</dbReference>
<comment type="caution">
    <text evidence="9">The sequence shown here is derived from an EMBL/GenBank/DDBJ whole genome shotgun (WGS) entry which is preliminary data.</text>
</comment>
<dbReference type="AlphaFoldDB" id="A0A554VP61"/>
<accession>A0A554VP61</accession>
<dbReference type="Pfam" id="PF00590">
    <property type="entry name" value="TP_methylase"/>
    <property type="match status" value="1"/>
</dbReference>
<dbReference type="GO" id="GO:0030788">
    <property type="term" value="F:precorrin-2 C20-methyltransferase activity"/>
    <property type="evidence" value="ECO:0007669"/>
    <property type="project" value="UniProtKB-EC"/>
</dbReference>
<evidence type="ECO:0000256" key="4">
    <source>
        <dbReference type="ARBA" id="ARBA00022603"/>
    </source>
</evidence>
<evidence type="ECO:0000256" key="7">
    <source>
        <dbReference type="PIRNR" id="PIRNR036427"/>
    </source>
</evidence>
<proteinExistence type="inferred from homology"/>
<evidence type="ECO:0000313" key="10">
    <source>
        <dbReference type="Proteomes" id="UP000318833"/>
    </source>
</evidence>
<dbReference type="PANTHER" id="PTHR43467">
    <property type="entry name" value="COBALT-PRECORRIN-2 C(20)-METHYLTRANSFERASE"/>
    <property type="match status" value="1"/>
</dbReference>
<evidence type="ECO:0000313" key="9">
    <source>
        <dbReference type="EMBL" id="TSE10188.1"/>
    </source>
</evidence>
<evidence type="ECO:0000256" key="3">
    <source>
        <dbReference type="ARBA" id="ARBA00022573"/>
    </source>
</evidence>
<evidence type="ECO:0000256" key="1">
    <source>
        <dbReference type="ARBA" id="ARBA00004953"/>
    </source>
</evidence>
<keyword evidence="6" id="KW-0949">S-adenosyl-L-methionine</keyword>
<dbReference type="Gene3D" id="3.30.950.10">
    <property type="entry name" value="Methyltransferase, Cobalt-precorrin-4 Transmethylase, Domain 2"/>
    <property type="match status" value="1"/>
</dbReference>
<dbReference type="PIRSF" id="PIRSF036427">
    <property type="entry name" value="Precrrn-2_mtase"/>
    <property type="match status" value="1"/>
</dbReference>
<dbReference type="SUPFAM" id="SSF53790">
    <property type="entry name" value="Tetrapyrrole methylase"/>
    <property type="match status" value="1"/>
</dbReference>
<dbReference type="PANTHER" id="PTHR43467:SF2">
    <property type="entry name" value="COBALT-PRECORRIN-2 C(20)-METHYLTRANSFERASE"/>
    <property type="match status" value="1"/>
</dbReference>
<keyword evidence="3" id="KW-0169">Cobalamin biosynthesis</keyword>
<dbReference type="InterPro" id="IPR000878">
    <property type="entry name" value="4pyrrol_Mease"/>
</dbReference>
<evidence type="ECO:0000256" key="2">
    <source>
        <dbReference type="ARBA" id="ARBA00005879"/>
    </source>
</evidence>
<dbReference type="InterPro" id="IPR006364">
    <property type="entry name" value="CobI/CbiL/CobIJ_dom"/>
</dbReference>
<dbReference type="OrthoDB" id="9815856at2"/>
<evidence type="ECO:0000256" key="6">
    <source>
        <dbReference type="ARBA" id="ARBA00022691"/>
    </source>
</evidence>
<dbReference type="Gene3D" id="3.40.1010.10">
    <property type="entry name" value="Cobalt-precorrin-4 Transmethylase, Domain 1"/>
    <property type="match status" value="1"/>
</dbReference>
<dbReference type="InterPro" id="IPR014776">
    <property type="entry name" value="4pyrrole_Mease_sub2"/>
</dbReference>
<dbReference type="InterPro" id="IPR012382">
    <property type="entry name" value="CobI/CbiL"/>
</dbReference>
<dbReference type="InterPro" id="IPR014777">
    <property type="entry name" value="4pyrrole_Mease_sub1"/>
</dbReference>
<dbReference type="UniPathway" id="UPA00148"/>
<protein>
    <submittedName>
        <fullName evidence="9">Precorrin-2 C(20)-methyltransferase</fullName>
        <ecNumber evidence="9">2.1.1.130</ecNumber>
    </submittedName>
</protein>
<dbReference type="EC" id="2.1.1.130" evidence="9"/>
<dbReference type="GO" id="GO:0032259">
    <property type="term" value="P:methylation"/>
    <property type="evidence" value="ECO:0007669"/>
    <property type="project" value="UniProtKB-KW"/>
</dbReference>
<dbReference type="EMBL" id="VLNR01000008">
    <property type="protein sequence ID" value="TSE10188.1"/>
    <property type="molecule type" value="Genomic_DNA"/>
</dbReference>
<organism evidence="9 10">
    <name type="scientific">Aquimarina algiphila</name>
    <dbReference type="NCBI Taxonomy" id="2047982"/>
    <lineage>
        <taxon>Bacteria</taxon>
        <taxon>Pseudomonadati</taxon>
        <taxon>Bacteroidota</taxon>
        <taxon>Flavobacteriia</taxon>
        <taxon>Flavobacteriales</taxon>
        <taxon>Flavobacteriaceae</taxon>
        <taxon>Aquimarina</taxon>
    </lineage>
</organism>
<evidence type="ECO:0000259" key="8">
    <source>
        <dbReference type="Pfam" id="PF00590"/>
    </source>
</evidence>
<keyword evidence="5 9" id="KW-0808">Transferase</keyword>
<gene>
    <name evidence="9" type="primary">cobI</name>
    <name evidence="9" type="ORF">FOF46_05455</name>
</gene>
<keyword evidence="10" id="KW-1185">Reference proteome</keyword>
<reference evidence="9 10" key="1">
    <citation type="submission" date="2019-07" db="EMBL/GenBank/DDBJ databases">
        <title>The draft genome sequence of Aquimarina algiphila M91.</title>
        <authorList>
            <person name="Meng X."/>
        </authorList>
    </citation>
    <scope>NUCLEOTIDE SEQUENCE [LARGE SCALE GENOMIC DNA]</scope>
    <source>
        <strain evidence="9 10">M91</strain>
    </source>
</reference>
<dbReference type="CDD" id="cd11645">
    <property type="entry name" value="Precorrin_2_C20_MT"/>
    <property type="match status" value="1"/>
</dbReference>
<keyword evidence="4 9" id="KW-0489">Methyltransferase</keyword>
<dbReference type="NCBIfam" id="TIGR01467">
    <property type="entry name" value="cobI_cbiL"/>
    <property type="match status" value="1"/>
</dbReference>
<dbReference type="InterPro" id="IPR035996">
    <property type="entry name" value="4pyrrol_Methylase_sf"/>
</dbReference>
<comment type="pathway">
    <text evidence="1">Cofactor biosynthesis; adenosylcobalamin biosynthesis.</text>
</comment>